<dbReference type="OrthoDB" id="795331at2"/>
<accession>A0A5B8VVN4</accession>
<reference evidence="1 2" key="1">
    <citation type="journal article" date="2013" name="J. Microbiol.">
        <title>Mucilaginibacter ginsenosidivorax sp. nov., with ginsenoside converting activity isolated from sediment.</title>
        <authorList>
            <person name="Kim J.K."/>
            <person name="Choi T.E."/>
            <person name="Liu Q.M."/>
            <person name="Park H.Y."/>
            <person name="Yi T.H."/>
            <person name="Yoon M.H."/>
            <person name="Kim S.C."/>
            <person name="Im W.T."/>
        </authorList>
    </citation>
    <scope>NUCLEOTIDE SEQUENCE [LARGE SCALE GENOMIC DNA]</scope>
    <source>
        <strain evidence="1 2">KHI28</strain>
    </source>
</reference>
<organism evidence="1 2">
    <name type="scientific">Mucilaginibacter ginsenosidivorax</name>
    <dbReference type="NCBI Taxonomy" id="862126"/>
    <lineage>
        <taxon>Bacteria</taxon>
        <taxon>Pseudomonadati</taxon>
        <taxon>Bacteroidota</taxon>
        <taxon>Sphingobacteriia</taxon>
        <taxon>Sphingobacteriales</taxon>
        <taxon>Sphingobacteriaceae</taxon>
        <taxon>Mucilaginibacter</taxon>
    </lineage>
</organism>
<dbReference type="KEGG" id="mgk:FSB76_02845"/>
<evidence type="ECO:0000313" key="2">
    <source>
        <dbReference type="Proteomes" id="UP000321362"/>
    </source>
</evidence>
<dbReference type="RefSeq" id="WP_147052090.1">
    <property type="nucleotide sequence ID" value="NZ_CP042437.1"/>
</dbReference>
<evidence type="ECO:0000313" key="1">
    <source>
        <dbReference type="EMBL" id="QEC74932.1"/>
    </source>
</evidence>
<sequence>MRKIQLIVLLLISAIYFQGCKKDVVTSASTTSDKILAANINGVVWYPDTVTARITFNDATKVKTFSVIGTADSKRVIFNINVPNGTNTNSFPLATYKVDGTGKLNMAYYTLQKDATGNYVYVQTGTVESGSGLATITAIDTVAKVITGTYSFTSKKVNLNPDGSYQSIEISQILLGTFDKLPYVLGNGNL</sequence>
<dbReference type="Proteomes" id="UP000321362">
    <property type="component" value="Chromosome"/>
</dbReference>
<protein>
    <submittedName>
        <fullName evidence="1">Uncharacterized protein</fullName>
    </submittedName>
</protein>
<proteinExistence type="predicted"/>
<gene>
    <name evidence="1" type="ORF">FSB76_02845</name>
</gene>
<dbReference type="EMBL" id="CP042437">
    <property type="protein sequence ID" value="QEC74932.1"/>
    <property type="molecule type" value="Genomic_DNA"/>
</dbReference>
<dbReference type="AlphaFoldDB" id="A0A5B8VVN4"/>
<name>A0A5B8VVN4_9SPHI</name>
<keyword evidence="2" id="KW-1185">Reference proteome</keyword>